<evidence type="ECO:0000259" key="8">
    <source>
        <dbReference type="Pfam" id="PF00496"/>
    </source>
</evidence>
<dbReference type="EMBL" id="MKIR01000024">
    <property type="protein sequence ID" value="OFI48458.1"/>
    <property type="molecule type" value="Genomic_DNA"/>
</dbReference>
<evidence type="ECO:0000256" key="5">
    <source>
        <dbReference type="ARBA" id="ARBA00022856"/>
    </source>
</evidence>
<evidence type="ECO:0000256" key="7">
    <source>
        <dbReference type="SAM" id="Phobius"/>
    </source>
</evidence>
<dbReference type="AlphaFoldDB" id="A0A1E8GLS0"/>
<organism evidence="9 10">
    <name type="scientific">Floricoccus tropicus</name>
    <dbReference type="NCBI Taxonomy" id="1859473"/>
    <lineage>
        <taxon>Bacteria</taxon>
        <taxon>Bacillati</taxon>
        <taxon>Bacillota</taxon>
        <taxon>Bacilli</taxon>
        <taxon>Lactobacillales</taxon>
        <taxon>Streptococcaceae</taxon>
        <taxon>Floricoccus</taxon>
    </lineage>
</organism>
<dbReference type="GO" id="GO:0042597">
    <property type="term" value="C:periplasmic space"/>
    <property type="evidence" value="ECO:0007669"/>
    <property type="project" value="UniProtKB-ARBA"/>
</dbReference>
<feature type="transmembrane region" description="Helical" evidence="7">
    <location>
        <begin position="12"/>
        <end position="31"/>
    </location>
</feature>
<dbReference type="OrthoDB" id="403896at2"/>
<keyword evidence="7" id="KW-0812">Transmembrane</keyword>
<dbReference type="STRING" id="1859473.BG261_06000"/>
<dbReference type="GO" id="GO:0015031">
    <property type="term" value="P:protein transport"/>
    <property type="evidence" value="ECO:0007669"/>
    <property type="project" value="UniProtKB-KW"/>
</dbReference>
<dbReference type="FunFam" id="3.90.76.10:FF:000001">
    <property type="entry name" value="Oligopeptide ABC transporter substrate-binding protein"/>
    <property type="match status" value="1"/>
</dbReference>
<dbReference type="Pfam" id="PF00496">
    <property type="entry name" value="SBP_bac_5"/>
    <property type="match status" value="1"/>
</dbReference>
<dbReference type="GO" id="GO:0043190">
    <property type="term" value="C:ATP-binding cassette (ABC) transporter complex"/>
    <property type="evidence" value="ECO:0007669"/>
    <property type="project" value="InterPro"/>
</dbReference>
<keyword evidence="3" id="KW-0813">Transport</keyword>
<keyword evidence="5" id="KW-0571">Peptide transport</keyword>
<evidence type="ECO:0000256" key="2">
    <source>
        <dbReference type="ARBA" id="ARBA00005695"/>
    </source>
</evidence>
<evidence type="ECO:0000256" key="3">
    <source>
        <dbReference type="ARBA" id="ARBA00022448"/>
    </source>
</evidence>
<dbReference type="PIRSF" id="PIRSF002741">
    <property type="entry name" value="MppA"/>
    <property type="match status" value="1"/>
</dbReference>
<dbReference type="SUPFAM" id="SSF53850">
    <property type="entry name" value="Periplasmic binding protein-like II"/>
    <property type="match status" value="1"/>
</dbReference>
<dbReference type="Gene3D" id="3.90.76.10">
    <property type="entry name" value="Dipeptide-binding Protein, Domain 1"/>
    <property type="match status" value="1"/>
</dbReference>
<comment type="similarity">
    <text evidence="2">Belongs to the bacterial solute-binding protein 5 family.</text>
</comment>
<dbReference type="InterPro" id="IPR030678">
    <property type="entry name" value="Peptide/Ni-bd"/>
</dbReference>
<dbReference type="Gene3D" id="3.10.105.10">
    <property type="entry name" value="Dipeptide-binding Protein, Domain 3"/>
    <property type="match status" value="1"/>
</dbReference>
<evidence type="ECO:0000256" key="1">
    <source>
        <dbReference type="ARBA" id="ARBA00004193"/>
    </source>
</evidence>
<proteinExistence type="inferred from homology"/>
<evidence type="ECO:0000256" key="6">
    <source>
        <dbReference type="ARBA" id="ARBA00022927"/>
    </source>
</evidence>
<dbReference type="PROSITE" id="PS01040">
    <property type="entry name" value="SBP_BACTERIAL_5"/>
    <property type="match status" value="1"/>
</dbReference>
<sequence>MAKKKKKSSVTKYVIGAAAIAIVGFGAYSVLGNKSTSKTDDKGQVLNWTLPVDITTVDISKNTDMYSSTIIGNTGSNLLRMDKDGKPVPDLAEKISNSKDGLTYEVTLKDGLKWSDGSDLTAEDFVYSWQRLVNPKTASEYAYLASGVKNADAITEGKAKVDELGVKADGNKITFTLEHPMPQFEYLLTFTNFMPQSKKFVEKEGDKYGTNSDTQIYSGPYKFEGWNGTNGTFKIVKNEKYWDAKNVKVSEVNFEVIKQPENAVQLFKQGKLDYAPIATPDLYNANKENESATYIAEARTNYVQYLQNGKNKALANKKIREALNLATNRDELVNQVTSGVAKAATGLAPTELAKTESGKDLSEYVKQPYTYDAKKAKELWTEGLKEIGESSVTLTFTADADRPETKSSVEYLVGAWENVLPGLKVEQKFVPFKQRLQDQQNQNFELVMSGWGGDYPEGSTFYGMFPTGAPYNNGQFSNKTYDDVYKAATTKDALDGAAKDDDYKNAEKALYDESNINPLFWKGSYALVNKDVKGVIYATTGLNVDFKDAEK</sequence>
<dbReference type="PANTHER" id="PTHR30290:SF10">
    <property type="entry name" value="PERIPLASMIC OLIGOPEPTIDE-BINDING PROTEIN-RELATED"/>
    <property type="match status" value="1"/>
</dbReference>
<dbReference type="PANTHER" id="PTHR30290">
    <property type="entry name" value="PERIPLASMIC BINDING COMPONENT OF ABC TRANSPORTER"/>
    <property type="match status" value="1"/>
</dbReference>
<dbReference type="InterPro" id="IPR000914">
    <property type="entry name" value="SBP_5_dom"/>
</dbReference>
<protein>
    <submittedName>
        <fullName evidence="9">ABC transporter substrate-binding protein</fullName>
    </submittedName>
</protein>
<gene>
    <name evidence="9" type="ORF">BG261_06000</name>
</gene>
<dbReference type="GO" id="GO:1904680">
    <property type="term" value="F:peptide transmembrane transporter activity"/>
    <property type="evidence" value="ECO:0007669"/>
    <property type="project" value="TreeGrafter"/>
</dbReference>
<dbReference type="GO" id="GO:0015833">
    <property type="term" value="P:peptide transport"/>
    <property type="evidence" value="ECO:0007669"/>
    <property type="project" value="UniProtKB-KW"/>
</dbReference>
<keyword evidence="4" id="KW-0732">Signal</keyword>
<dbReference type="InterPro" id="IPR023765">
    <property type="entry name" value="SBP_5_CS"/>
</dbReference>
<comment type="subcellular location">
    <subcellularLocation>
        <location evidence="1">Cell membrane</location>
        <topology evidence="1">Lipid-anchor</topology>
    </subcellularLocation>
</comment>
<keyword evidence="7" id="KW-0472">Membrane</keyword>
<dbReference type="InterPro" id="IPR039424">
    <property type="entry name" value="SBP_5"/>
</dbReference>
<dbReference type="RefSeq" id="WP_070792859.1">
    <property type="nucleotide sequence ID" value="NZ_MKIR01000024.1"/>
</dbReference>
<feature type="domain" description="Solute-binding protein family 5" evidence="8">
    <location>
        <begin position="86"/>
        <end position="471"/>
    </location>
</feature>
<keyword evidence="7" id="KW-1133">Transmembrane helix</keyword>
<keyword evidence="6" id="KW-0653">Protein transport</keyword>
<evidence type="ECO:0000313" key="10">
    <source>
        <dbReference type="Proteomes" id="UP000178622"/>
    </source>
</evidence>
<evidence type="ECO:0000313" key="9">
    <source>
        <dbReference type="EMBL" id="OFI48458.1"/>
    </source>
</evidence>
<dbReference type="CDD" id="cd08504">
    <property type="entry name" value="PBP2_OppA"/>
    <property type="match status" value="1"/>
</dbReference>
<comment type="caution">
    <text evidence="9">The sequence shown here is derived from an EMBL/GenBank/DDBJ whole genome shotgun (WGS) entry which is preliminary data.</text>
</comment>
<reference evidence="10" key="1">
    <citation type="submission" date="2016-09" db="EMBL/GenBank/DDBJ databases">
        <title>Draft genome sequence of a novel species of the family Streptococcaceae isolated from flowers.</title>
        <authorList>
            <person name="Chuah L.-O."/>
            <person name="Yap K.-P."/>
            <person name="Thong K.L."/>
            <person name="Liong M.T."/>
            <person name="Ahmad R."/>
            <person name="Rusul G."/>
        </authorList>
    </citation>
    <scope>NUCLEOTIDE SEQUENCE [LARGE SCALE GENOMIC DNA]</scope>
    <source>
        <strain evidence="10">DF1</strain>
    </source>
</reference>
<dbReference type="Proteomes" id="UP000178622">
    <property type="component" value="Unassembled WGS sequence"/>
</dbReference>
<evidence type="ECO:0000256" key="4">
    <source>
        <dbReference type="ARBA" id="ARBA00022729"/>
    </source>
</evidence>
<accession>A0A1E8GLS0</accession>
<name>A0A1E8GLS0_9LACT</name>
<dbReference type="Gene3D" id="3.40.190.10">
    <property type="entry name" value="Periplasmic binding protein-like II"/>
    <property type="match status" value="1"/>
</dbReference>
<keyword evidence="10" id="KW-1185">Reference proteome</keyword>